<keyword evidence="2" id="KW-1185">Reference proteome</keyword>
<protein>
    <recommendedName>
        <fullName evidence="3">Secreted protein</fullName>
    </recommendedName>
</protein>
<organism evidence="1 2">
    <name type="scientific">Rangifer tarandus platyrhynchus</name>
    <name type="common">Svalbard reindeer</name>
    <dbReference type="NCBI Taxonomy" id="3082113"/>
    <lineage>
        <taxon>Eukaryota</taxon>
        <taxon>Metazoa</taxon>
        <taxon>Chordata</taxon>
        <taxon>Craniata</taxon>
        <taxon>Vertebrata</taxon>
        <taxon>Euteleostomi</taxon>
        <taxon>Mammalia</taxon>
        <taxon>Eutheria</taxon>
        <taxon>Laurasiatheria</taxon>
        <taxon>Artiodactyla</taxon>
        <taxon>Ruminantia</taxon>
        <taxon>Pecora</taxon>
        <taxon>Cervidae</taxon>
        <taxon>Odocoileinae</taxon>
        <taxon>Rangifer</taxon>
    </lineage>
</organism>
<proteinExistence type="predicted"/>
<evidence type="ECO:0000313" key="2">
    <source>
        <dbReference type="Proteomes" id="UP001176941"/>
    </source>
</evidence>
<dbReference type="EMBL" id="OX459940">
    <property type="protein sequence ID" value="CAI9174029.1"/>
    <property type="molecule type" value="Genomic_DNA"/>
</dbReference>
<name>A0ABN8ZQG4_RANTA</name>
<evidence type="ECO:0008006" key="3">
    <source>
        <dbReference type="Google" id="ProtNLM"/>
    </source>
</evidence>
<sequence>MGALAFSSITRVLTAGALPLALCAAWISSFQTVALTLESVLPFCRFPVSVSRRLFVDPQVGWMLMGRYSGGLTLTPGCHVSVLKFTESGHNPSAHRRMMEKQNAVCVRCSPKCGVLEVLAHPGAHMSLSLKLTKTNVRFQAVF</sequence>
<accession>A0ABN8ZQG4</accession>
<gene>
    <name evidence="1" type="ORF">MRATA1EN1_LOCUS22991</name>
</gene>
<evidence type="ECO:0000313" key="1">
    <source>
        <dbReference type="EMBL" id="CAI9174029.1"/>
    </source>
</evidence>
<reference evidence="1" key="1">
    <citation type="submission" date="2023-04" db="EMBL/GenBank/DDBJ databases">
        <authorList>
            <consortium name="ELIXIR-Norway"/>
        </authorList>
    </citation>
    <scope>NUCLEOTIDE SEQUENCE [LARGE SCALE GENOMIC DNA]</scope>
</reference>
<dbReference type="Proteomes" id="UP001176941">
    <property type="component" value="Chromosome 4"/>
</dbReference>